<gene>
    <name evidence="20" type="ORF">FFLO_06361</name>
</gene>
<feature type="region of interest" description="Disordered" evidence="17">
    <location>
        <begin position="388"/>
        <end position="408"/>
    </location>
</feature>
<evidence type="ECO:0000256" key="16">
    <source>
        <dbReference type="ARBA" id="ARBA00068515"/>
    </source>
</evidence>
<dbReference type="EC" id="1.1.2.3" evidence="15"/>
<keyword evidence="10" id="KW-0408">Iron</keyword>
<dbReference type="GO" id="GO:0006089">
    <property type="term" value="P:lactate metabolic process"/>
    <property type="evidence" value="ECO:0007669"/>
    <property type="project" value="TreeGrafter"/>
</dbReference>
<dbReference type="InterPro" id="IPR000262">
    <property type="entry name" value="FMN-dep_DH"/>
</dbReference>
<dbReference type="AlphaFoldDB" id="A0A8K0JF22"/>
<dbReference type="Pfam" id="PF01070">
    <property type="entry name" value="FMN_dh"/>
    <property type="match status" value="1"/>
</dbReference>
<dbReference type="SUPFAM" id="SSF55856">
    <property type="entry name" value="Cytochrome b5-like heme/steroid binding domain"/>
    <property type="match status" value="1"/>
</dbReference>
<dbReference type="InterPro" id="IPR037458">
    <property type="entry name" value="L-MDH/L-LDH_FMN-bd"/>
</dbReference>
<reference evidence="20" key="1">
    <citation type="submission" date="2020-04" db="EMBL/GenBank/DDBJ databases">
        <title>Analysis of mating type loci in Filobasidium floriforme.</title>
        <authorList>
            <person name="Nowrousian M."/>
        </authorList>
    </citation>
    <scope>NUCLEOTIDE SEQUENCE</scope>
    <source>
        <strain evidence="20">CBS 6242</strain>
    </source>
</reference>
<protein>
    <recommendedName>
        <fullName evidence="16">L-lactate dehydrogenase (cytochrome)</fullName>
        <ecNumber evidence="15">1.1.2.3</ecNumber>
    </recommendedName>
</protein>
<dbReference type="Proteomes" id="UP000812966">
    <property type="component" value="Unassembled WGS sequence"/>
</dbReference>
<keyword evidence="9" id="KW-0560">Oxidoreductase</keyword>
<dbReference type="GO" id="GO:0004460">
    <property type="term" value="F:L-lactate dehydrogenase (cytochrome) activity"/>
    <property type="evidence" value="ECO:0007669"/>
    <property type="project" value="UniProtKB-EC"/>
</dbReference>
<evidence type="ECO:0000256" key="2">
    <source>
        <dbReference type="ARBA" id="ARBA00001970"/>
    </source>
</evidence>
<sequence length="576" mass="62661">MNVRTPLRAALRRQSGVPRAGGQACRRFASSSSWTSSSSSLRTGSGSNEKRWQYGAITFLTLSTLFLSRSLVHSDTEATKRPKGSESKHDDPYDKTHHPDEPKSFPHATATEGLRVISSAELSNHDTEAAGYWVAIDGVVWDVTEFIQSGAHPGGSKVLAQNTGRNATSVYKPLHPPGTIEDNLDPKFKVGIIDPSEANSLAPEQSEAEKKLQEARDNMMGVDGMVNLDDFEKLARTILSPAALAYYESGSDDEWTLHENNNAYRRIRFRPRVLRKVKEVDTSTEILGVKSTVPFFIAPAALAKLGHPDGEVNLTKGAAETGIVQVISSNASCSLEELAEARAPDQTLMWQYYVAADRGRAEKTLRKALDLGMQSIWVTVDAPVGGKRERDMKEKIARDPDAKRASGSASTSAAQFAYVDPDLSWEDVTWIQKIAVGKPIVIKGISCVEDAVLALEHGCKGIVLSNHGGRQLDGARAPIEVLQEIRRERPDLCDKMEIYVDGGIRRGTDVLKALCLGAKAVGIGRPFLYAQSAYGPDGVVKVVEILKEEMATGMRLLGVNNVSELKPSLVDCLPLS</sequence>
<dbReference type="PROSITE" id="PS50255">
    <property type="entry name" value="CYTOCHROME_B5_2"/>
    <property type="match status" value="1"/>
</dbReference>
<dbReference type="Pfam" id="PF00173">
    <property type="entry name" value="Cyt-b5"/>
    <property type="match status" value="1"/>
</dbReference>
<accession>A0A8K0JF22</accession>
<comment type="catalytic activity">
    <reaction evidence="12">
        <text>(S)-lactate + 2 Fe(III)-[cytochrome c] = 2 Fe(II)-[cytochrome c] + pyruvate + 2 H(+)</text>
        <dbReference type="Rhea" id="RHEA:19909"/>
        <dbReference type="Rhea" id="RHEA-COMP:10350"/>
        <dbReference type="Rhea" id="RHEA-COMP:14399"/>
        <dbReference type="ChEBI" id="CHEBI:15361"/>
        <dbReference type="ChEBI" id="CHEBI:15378"/>
        <dbReference type="ChEBI" id="CHEBI:16651"/>
        <dbReference type="ChEBI" id="CHEBI:29033"/>
        <dbReference type="ChEBI" id="CHEBI:29034"/>
        <dbReference type="EC" id="1.1.2.3"/>
    </reaction>
    <physiologicalReaction direction="left-to-right" evidence="12">
        <dbReference type="Rhea" id="RHEA:19910"/>
    </physiologicalReaction>
</comment>
<keyword evidence="11" id="KW-0496">Mitochondrion</keyword>
<name>A0A8K0JF22_9TREE</name>
<dbReference type="Gene3D" id="3.10.120.10">
    <property type="entry name" value="Cytochrome b5-like heme/steroid binding domain"/>
    <property type="match status" value="1"/>
</dbReference>
<evidence type="ECO:0000256" key="4">
    <source>
        <dbReference type="ARBA" id="ARBA00011881"/>
    </source>
</evidence>
<keyword evidence="7" id="KW-0288">FMN</keyword>
<dbReference type="EMBL" id="JABELV010000201">
    <property type="protein sequence ID" value="KAG7528168.1"/>
    <property type="molecule type" value="Genomic_DNA"/>
</dbReference>
<dbReference type="GO" id="GO:0005758">
    <property type="term" value="C:mitochondrial intermembrane space"/>
    <property type="evidence" value="ECO:0007669"/>
    <property type="project" value="UniProtKB-SubCell"/>
</dbReference>
<dbReference type="SUPFAM" id="SSF51395">
    <property type="entry name" value="FMN-linked oxidoreductases"/>
    <property type="match status" value="1"/>
</dbReference>
<comment type="similarity">
    <text evidence="14">In the N-terminal section; belongs to the cytochrome b5 family.</text>
</comment>
<keyword evidence="5" id="KW-0349">Heme</keyword>
<comment type="similarity">
    <text evidence="13">In the C-terminal section; belongs to the FMN-dependent alpha-hydroxy acid dehydrogenase family.</text>
</comment>
<evidence type="ECO:0000259" key="19">
    <source>
        <dbReference type="PROSITE" id="PS51349"/>
    </source>
</evidence>
<feature type="region of interest" description="Disordered" evidence="17">
    <location>
        <begin position="1"/>
        <end position="24"/>
    </location>
</feature>
<evidence type="ECO:0000256" key="12">
    <source>
        <dbReference type="ARBA" id="ARBA00052399"/>
    </source>
</evidence>
<comment type="cofactor">
    <cofactor evidence="1">
        <name>FMN</name>
        <dbReference type="ChEBI" id="CHEBI:58210"/>
    </cofactor>
</comment>
<proteinExistence type="inferred from homology"/>
<feature type="compositionally biased region" description="Basic and acidic residues" evidence="17">
    <location>
        <begin position="74"/>
        <end position="104"/>
    </location>
</feature>
<evidence type="ECO:0000256" key="8">
    <source>
        <dbReference type="ARBA" id="ARBA00022723"/>
    </source>
</evidence>
<evidence type="ECO:0000256" key="13">
    <source>
        <dbReference type="ARBA" id="ARBA00061137"/>
    </source>
</evidence>
<evidence type="ECO:0000256" key="15">
    <source>
        <dbReference type="ARBA" id="ARBA00066458"/>
    </source>
</evidence>
<evidence type="ECO:0000256" key="1">
    <source>
        <dbReference type="ARBA" id="ARBA00001917"/>
    </source>
</evidence>
<dbReference type="PROSITE" id="PS00557">
    <property type="entry name" value="FMN_HYDROXY_ACID_DH_1"/>
    <property type="match status" value="1"/>
</dbReference>
<keyword evidence="21" id="KW-1185">Reference proteome</keyword>
<feature type="domain" description="Cytochrome b5 heme-binding" evidence="18">
    <location>
        <begin position="114"/>
        <end position="194"/>
    </location>
</feature>
<keyword evidence="8" id="KW-0479">Metal-binding</keyword>
<evidence type="ECO:0000259" key="18">
    <source>
        <dbReference type="PROSITE" id="PS50255"/>
    </source>
</evidence>
<evidence type="ECO:0000256" key="6">
    <source>
        <dbReference type="ARBA" id="ARBA00022630"/>
    </source>
</evidence>
<dbReference type="CDD" id="cd02922">
    <property type="entry name" value="FCB2_FMN"/>
    <property type="match status" value="1"/>
</dbReference>
<organism evidence="20 21">
    <name type="scientific">Filobasidium floriforme</name>
    <dbReference type="NCBI Taxonomy" id="5210"/>
    <lineage>
        <taxon>Eukaryota</taxon>
        <taxon>Fungi</taxon>
        <taxon>Dikarya</taxon>
        <taxon>Basidiomycota</taxon>
        <taxon>Agaricomycotina</taxon>
        <taxon>Tremellomycetes</taxon>
        <taxon>Filobasidiales</taxon>
        <taxon>Filobasidiaceae</taxon>
        <taxon>Filobasidium</taxon>
    </lineage>
</organism>
<dbReference type="InterPro" id="IPR013785">
    <property type="entry name" value="Aldolase_TIM"/>
</dbReference>
<dbReference type="PANTHER" id="PTHR10578:SF101">
    <property type="entry name" value="L-LACTATE DEHYDROGENASE (CYTOCHROME B2)"/>
    <property type="match status" value="1"/>
</dbReference>
<feature type="region of interest" description="Disordered" evidence="17">
    <location>
        <begin position="74"/>
        <end position="107"/>
    </location>
</feature>
<evidence type="ECO:0000313" key="20">
    <source>
        <dbReference type="EMBL" id="KAG7528168.1"/>
    </source>
</evidence>
<dbReference type="SMART" id="SM01117">
    <property type="entry name" value="Cyt-b5"/>
    <property type="match status" value="1"/>
</dbReference>
<comment type="subcellular location">
    <subcellularLocation>
        <location evidence="3">Mitochondrion intermembrane space</location>
    </subcellularLocation>
</comment>
<dbReference type="GO" id="GO:0046872">
    <property type="term" value="F:metal ion binding"/>
    <property type="evidence" value="ECO:0007669"/>
    <property type="project" value="UniProtKB-KW"/>
</dbReference>
<feature type="domain" description="FMN hydroxy acid dehydrogenase" evidence="19">
    <location>
        <begin position="220"/>
        <end position="575"/>
    </location>
</feature>
<evidence type="ECO:0000256" key="5">
    <source>
        <dbReference type="ARBA" id="ARBA00022617"/>
    </source>
</evidence>
<feature type="compositionally biased region" description="Basic and acidic residues" evidence="17">
    <location>
        <begin position="388"/>
        <end position="404"/>
    </location>
</feature>
<evidence type="ECO:0000256" key="3">
    <source>
        <dbReference type="ARBA" id="ARBA00004569"/>
    </source>
</evidence>
<keyword evidence="6" id="KW-0285">Flavoprotein</keyword>
<evidence type="ECO:0000256" key="17">
    <source>
        <dbReference type="SAM" id="MobiDB-lite"/>
    </source>
</evidence>
<evidence type="ECO:0000256" key="9">
    <source>
        <dbReference type="ARBA" id="ARBA00023002"/>
    </source>
</evidence>
<evidence type="ECO:0000256" key="10">
    <source>
        <dbReference type="ARBA" id="ARBA00023004"/>
    </source>
</evidence>
<evidence type="ECO:0000256" key="11">
    <source>
        <dbReference type="ARBA" id="ARBA00023128"/>
    </source>
</evidence>
<comment type="caution">
    <text evidence="20">The sequence shown here is derived from an EMBL/GenBank/DDBJ whole genome shotgun (WGS) entry which is preliminary data.</text>
</comment>
<comment type="cofactor">
    <cofactor evidence="2">
        <name>heme b</name>
        <dbReference type="ChEBI" id="CHEBI:60344"/>
    </cofactor>
</comment>
<dbReference type="PROSITE" id="PS51349">
    <property type="entry name" value="FMN_HYDROXY_ACID_DH_2"/>
    <property type="match status" value="1"/>
</dbReference>
<dbReference type="PANTHER" id="PTHR10578">
    <property type="entry name" value="S -2-HYDROXY-ACID OXIDASE-RELATED"/>
    <property type="match status" value="1"/>
</dbReference>
<dbReference type="InterPro" id="IPR037396">
    <property type="entry name" value="FMN_HAD"/>
</dbReference>
<comment type="subunit">
    <text evidence="4">Homotetramer.</text>
</comment>
<dbReference type="InterPro" id="IPR036400">
    <property type="entry name" value="Cyt_B5-like_heme/steroid_sf"/>
</dbReference>
<evidence type="ECO:0000313" key="21">
    <source>
        <dbReference type="Proteomes" id="UP000812966"/>
    </source>
</evidence>
<evidence type="ECO:0000256" key="7">
    <source>
        <dbReference type="ARBA" id="ARBA00022643"/>
    </source>
</evidence>
<dbReference type="InterPro" id="IPR001199">
    <property type="entry name" value="Cyt_B5-like_heme/steroid-bd"/>
</dbReference>
<dbReference type="Gene3D" id="3.20.20.70">
    <property type="entry name" value="Aldolase class I"/>
    <property type="match status" value="1"/>
</dbReference>
<dbReference type="InterPro" id="IPR008259">
    <property type="entry name" value="FMN_hydac_DH_AS"/>
</dbReference>
<evidence type="ECO:0000256" key="14">
    <source>
        <dbReference type="ARBA" id="ARBA00061589"/>
    </source>
</evidence>
<dbReference type="FunFam" id="3.20.20.70:FF:000062">
    <property type="entry name" value="Cytochrome b2, mitochondrial, putative"/>
    <property type="match status" value="1"/>
</dbReference>